<sequence length="395" mass="44088">MTAHATAMTSPYIYPFPAYLTPPEHPPCPMSPTMRVYVPVTVPLTFDGSGSVLLPVIKERPSGECKRRSGEHRRLTEQRSSECCANERHSIERRRRDSDCEQQPGEQRDPENRGRNERQNRDRRERESRSVLSERAPPRLSELESTRQNPNESSSSLRRASREEARLGSRHTRLEEVRSPHSPRPDAEPSLSPNEPRTQEIRSRATSRDRDNAEARNRARLTLDWVRGLVPGMPPPGATPPLSPAIPRSPPPGYTSQPPTPGETVGPPRPGFRRQSSWGDYFRMLAPSMPNRGRRMAPTPAPLAPSYEAHKVPVVETQRPPVPPKHDCITPPPPEVPPPVPPAPKVYAPQPAPERPRRRDHSPGRLLDTVAAAFRPRKVRFADGGRPGSNALGSA</sequence>
<name>A0A0J0XZT9_9TREE</name>
<protein>
    <submittedName>
        <fullName evidence="2">Uncharacterized protein</fullName>
    </submittedName>
</protein>
<evidence type="ECO:0000313" key="3">
    <source>
        <dbReference type="Proteomes" id="UP000053611"/>
    </source>
</evidence>
<feature type="compositionally biased region" description="Basic and acidic residues" evidence="1">
    <location>
        <begin position="197"/>
        <end position="217"/>
    </location>
</feature>
<evidence type="ECO:0000313" key="2">
    <source>
        <dbReference type="EMBL" id="KLT46536.1"/>
    </source>
</evidence>
<accession>A0A0J0XZT9</accession>
<proteinExistence type="predicted"/>
<evidence type="ECO:0000256" key="1">
    <source>
        <dbReference type="SAM" id="MobiDB-lite"/>
    </source>
</evidence>
<feature type="region of interest" description="Disordered" evidence="1">
    <location>
        <begin position="62"/>
        <end position="366"/>
    </location>
</feature>
<feature type="compositionally biased region" description="Pro residues" evidence="1">
    <location>
        <begin position="330"/>
        <end position="344"/>
    </location>
</feature>
<feature type="compositionally biased region" description="Basic and acidic residues" evidence="1">
    <location>
        <begin position="62"/>
        <end position="99"/>
    </location>
</feature>
<reference evidence="2 3" key="1">
    <citation type="submission" date="2015-03" db="EMBL/GenBank/DDBJ databases">
        <title>Genomics and transcriptomics of the oil-accumulating basidiomycete yeast T. oleaginosus allow insights into substrate utilization and the diverse evolutionary trajectories of mating systems in fungi.</title>
        <authorList>
            <consortium name="DOE Joint Genome Institute"/>
            <person name="Kourist R."/>
            <person name="Kracht O."/>
            <person name="Bracharz F."/>
            <person name="Lipzen A."/>
            <person name="Nolan M."/>
            <person name="Ohm R."/>
            <person name="Grigoriev I."/>
            <person name="Sun S."/>
            <person name="Heitman J."/>
            <person name="Bruck T."/>
            <person name="Nowrousian M."/>
        </authorList>
    </citation>
    <scope>NUCLEOTIDE SEQUENCE [LARGE SCALE GENOMIC DNA]</scope>
    <source>
        <strain evidence="2 3">IBC0246</strain>
    </source>
</reference>
<dbReference type="Proteomes" id="UP000053611">
    <property type="component" value="Unassembled WGS sequence"/>
</dbReference>
<organism evidence="2 3">
    <name type="scientific">Cutaneotrichosporon oleaginosum</name>
    <dbReference type="NCBI Taxonomy" id="879819"/>
    <lineage>
        <taxon>Eukaryota</taxon>
        <taxon>Fungi</taxon>
        <taxon>Dikarya</taxon>
        <taxon>Basidiomycota</taxon>
        <taxon>Agaricomycotina</taxon>
        <taxon>Tremellomycetes</taxon>
        <taxon>Trichosporonales</taxon>
        <taxon>Trichosporonaceae</taxon>
        <taxon>Cutaneotrichosporon</taxon>
    </lineage>
</organism>
<keyword evidence="3" id="KW-1185">Reference proteome</keyword>
<dbReference type="RefSeq" id="XP_018283027.1">
    <property type="nucleotide sequence ID" value="XM_018421692.1"/>
</dbReference>
<feature type="compositionally biased region" description="Pro residues" evidence="1">
    <location>
        <begin position="232"/>
        <end position="261"/>
    </location>
</feature>
<gene>
    <name evidence="2" type="ORF">CC85DRAFT_281648</name>
</gene>
<feature type="compositionally biased region" description="Basic and acidic residues" evidence="1">
    <location>
        <begin position="354"/>
        <end position="363"/>
    </location>
</feature>
<dbReference type="AlphaFoldDB" id="A0A0J0XZT9"/>
<dbReference type="GeneID" id="28982295"/>
<feature type="compositionally biased region" description="Basic and acidic residues" evidence="1">
    <location>
        <begin position="160"/>
        <end position="187"/>
    </location>
</feature>
<feature type="compositionally biased region" description="Basic and acidic residues" evidence="1">
    <location>
        <begin position="106"/>
        <end position="129"/>
    </location>
</feature>
<dbReference type="EMBL" id="KQ087177">
    <property type="protein sequence ID" value="KLT46536.1"/>
    <property type="molecule type" value="Genomic_DNA"/>
</dbReference>